<gene>
    <name evidence="1" type="ORF">F7018_00940</name>
</gene>
<proteinExistence type="predicted"/>
<dbReference type="OrthoDB" id="1445772at2"/>
<dbReference type="Proteomes" id="UP000467305">
    <property type="component" value="Unassembled WGS sequence"/>
</dbReference>
<dbReference type="EMBL" id="WAAU01000003">
    <property type="protein sequence ID" value="KAB1160474.1"/>
    <property type="molecule type" value="Genomic_DNA"/>
</dbReference>
<evidence type="ECO:0000313" key="1">
    <source>
        <dbReference type="EMBL" id="KAB1160474.1"/>
    </source>
</evidence>
<dbReference type="RefSeq" id="WP_150898103.1">
    <property type="nucleotide sequence ID" value="NZ_WAAU01000003.1"/>
</dbReference>
<name>A0A7J5ASF8_9FLAO</name>
<keyword evidence="2" id="KW-1185">Reference proteome</keyword>
<evidence type="ECO:0008006" key="3">
    <source>
        <dbReference type="Google" id="ProtNLM"/>
    </source>
</evidence>
<protein>
    <recommendedName>
        <fullName evidence="3">HEAT repeat domain-containing protein</fullName>
    </recommendedName>
</protein>
<dbReference type="AlphaFoldDB" id="A0A7J5ASF8"/>
<sequence>MDINELKREYLNLTKTCAEVDYSDKKSVNRNNSAVARMYEIINLLSEKNNQTEILNFAELLTVKENKTNLWVATQMLEKLKVDKKTEQIALKIIKKVANGNGAEAMGFQSWLSEYKSNKNVA</sequence>
<accession>A0A7J5ASF8</accession>
<comment type="caution">
    <text evidence="1">The sequence shown here is derived from an EMBL/GenBank/DDBJ whole genome shotgun (WGS) entry which is preliminary data.</text>
</comment>
<evidence type="ECO:0000313" key="2">
    <source>
        <dbReference type="Proteomes" id="UP000467305"/>
    </source>
</evidence>
<organism evidence="1 2">
    <name type="scientific">Tenacibaculum aiptasiae</name>
    <dbReference type="NCBI Taxonomy" id="426481"/>
    <lineage>
        <taxon>Bacteria</taxon>
        <taxon>Pseudomonadati</taxon>
        <taxon>Bacteroidota</taxon>
        <taxon>Flavobacteriia</taxon>
        <taxon>Flavobacteriales</taxon>
        <taxon>Flavobacteriaceae</taxon>
        <taxon>Tenacibaculum</taxon>
    </lineage>
</organism>
<reference evidence="1 2" key="1">
    <citation type="submission" date="2019-09" db="EMBL/GenBank/DDBJ databases">
        <authorList>
            <person name="Cao W.R."/>
        </authorList>
    </citation>
    <scope>NUCLEOTIDE SEQUENCE [LARGE SCALE GENOMIC DNA]</scope>
    <source>
        <strain evidence="2">a4</strain>
    </source>
</reference>